<organism evidence="4 5">
    <name type="scientific">Pseudomonas straminea</name>
    <dbReference type="NCBI Taxonomy" id="47882"/>
    <lineage>
        <taxon>Bacteria</taxon>
        <taxon>Pseudomonadati</taxon>
        <taxon>Pseudomonadota</taxon>
        <taxon>Gammaproteobacteria</taxon>
        <taxon>Pseudomonadales</taxon>
        <taxon>Pseudomonadaceae</taxon>
        <taxon>Phytopseudomonas</taxon>
    </lineage>
</organism>
<keyword evidence="2" id="KW-0012">Acyltransferase</keyword>
<keyword evidence="1 4" id="KW-0808">Transferase</keyword>
<dbReference type="AlphaFoldDB" id="A0A1I1YWD9"/>
<dbReference type="Gene3D" id="3.40.630.30">
    <property type="match status" value="1"/>
</dbReference>
<dbReference type="CDD" id="cd04301">
    <property type="entry name" value="NAT_SF"/>
    <property type="match status" value="1"/>
</dbReference>
<dbReference type="SUPFAM" id="SSF55729">
    <property type="entry name" value="Acyl-CoA N-acyltransferases (Nat)"/>
    <property type="match status" value="1"/>
</dbReference>
<evidence type="ECO:0000259" key="3">
    <source>
        <dbReference type="PROSITE" id="PS51186"/>
    </source>
</evidence>
<evidence type="ECO:0000256" key="2">
    <source>
        <dbReference type="ARBA" id="ARBA00023315"/>
    </source>
</evidence>
<evidence type="ECO:0000313" key="4">
    <source>
        <dbReference type="EMBL" id="SFE23622.1"/>
    </source>
</evidence>
<accession>A0A1I1YWD9</accession>
<name>A0A1I1YWD9_PSEOC</name>
<dbReference type="GO" id="GO:0016747">
    <property type="term" value="F:acyltransferase activity, transferring groups other than amino-acyl groups"/>
    <property type="evidence" value="ECO:0007669"/>
    <property type="project" value="InterPro"/>
</dbReference>
<proteinExistence type="predicted"/>
<evidence type="ECO:0000256" key="1">
    <source>
        <dbReference type="ARBA" id="ARBA00022679"/>
    </source>
</evidence>
<dbReference type="RefSeq" id="WP_093507146.1">
    <property type="nucleotide sequence ID" value="NZ_BSSG01000012.1"/>
</dbReference>
<dbReference type="InterPro" id="IPR000182">
    <property type="entry name" value="GNAT_dom"/>
</dbReference>
<feature type="domain" description="N-acetyltransferase" evidence="3">
    <location>
        <begin position="6"/>
        <end position="153"/>
    </location>
</feature>
<dbReference type="InterPro" id="IPR050832">
    <property type="entry name" value="Bact_Acetyltransf"/>
</dbReference>
<dbReference type="Proteomes" id="UP000243950">
    <property type="component" value="Unassembled WGS sequence"/>
</dbReference>
<evidence type="ECO:0000313" key="5">
    <source>
        <dbReference type="Proteomes" id="UP000243950"/>
    </source>
</evidence>
<protein>
    <submittedName>
        <fullName evidence="4">Acetyltransferase (GNAT) domain-containing protein</fullName>
    </submittedName>
</protein>
<dbReference type="Pfam" id="PF13508">
    <property type="entry name" value="Acetyltransf_7"/>
    <property type="match status" value="1"/>
</dbReference>
<dbReference type="PANTHER" id="PTHR43877">
    <property type="entry name" value="AMINOALKYLPHOSPHONATE N-ACETYLTRANSFERASE-RELATED-RELATED"/>
    <property type="match status" value="1"/>
</dbReference>
<gene>
    <name evidence="4" type="ORF">SAMN05216372_11284</name>
</gene>
<sequence>MAEVQWAIRPAREADAEAISRVIVQTLRLSNAADYPSQVIERVAANFDAGGVRGLMKSRQVFVALDDECVIATASLAGDVVRSVFVLPEMQGRGVGKALMGYVEGVALAAGVQCLRVPASLTAVPFYTALGYAVVREVVEGDERTLVMARQLSVG</sequence>
<keyword evidence="5" id="KW-1185">Reference proteome</keyword>
<dbReference type="InterPro" id="IPR016181">
    <property type="entry name" value="Acyl_CoA_acyltransferase"/>
</dbReference>
<dbReference type="PROSITE" id="PS51186">
    <property type="entry name" value="GNAT"/>
    <property type="match status" value="1"/>
</dbReference>
<dbReference type="EMBL" id="FOMO01000012">
    <property type="protein sequence ID" value="SFE23622.1"/>
    <property type="molecule type" value="Genomic_DNA"/>
</dbReference>
<dbReference type="PANTHER" id="PTHR43877:SF1">
    <property type="entry name" value="ACETYLTRANSFERASE"/>
    <property type="match status" value="1"/>
</dbReference>
<reference evidence="5" key="1">
    <citation type="submission" date="2016-10" db="EMBL/GenBank/DDBJ databases">
        <authorList>
            <person name="Varghese N."/>
            <person name="Submissions S."/>
        </authorList>
    </citation>
    <scope>NUCLEOTIDE SEQUENCE [LARGE SCALE GENOMIC DNA]</scope>
    <source>
        <strain evidence="5">JCM 2783</strain>
    </source>
</reference>